<sequence>GFCNGEARTACREYIVRFPDRRQPHRSVFTETHRRLRDTGSLSTLSVVRGPIRNARTTERVARHFEINPNTSTRRAFLTLGIARITI</sequence>
<evidence type="ECO:0000313" key="2">
    <source>
        <dbReference type="Proteomes" id="UP000053097"/>
    </source>
</evidence>
<reference evidence="1 2" key="1">
    <citation type="journal article" date="2014" name="Curr. Biol.">
        <title>The genome of the clonal raider ant Cerapachys biroi.</title>
        <authorList>
            <person name="Oxley P.R."/>
            <person name="Ji L."/>
            <person name="Fetter-Pruneda I."/>
            <person name="McKenzie S.K."/>
            <person name="Li C."/>
            <person name="Hu H."/>
            <person name="Zhang G."/>
            <person name="Kronauer D.J."/>
        </authorList>
    </citation>
    <scope>NUCLEOTIDE SEQUENCE [LARGE SCALE GENOMIC DNA]</scope>
</reference>
<protein>
    <submittedName>
        <fullName evidence="1">Uncharacterized protein</fullName>
    </submittedName>
</protein>
<proteinExistence type="predicted"/>
<dbReference type="AlphaFoldDB" id="A0A026VV37"/>
<dbReference type="EMBL" id="KK107856">
    <property type="protein sequence ID" value="EZA47406.1"/>
    <property type="molecule type" value="Genomic_DNA"/>
</dbReference>
<name>A0A026VV37_OOCBI</name>
<feature type="non-terminal residue" evidence="1">
    <location>
        <position position="1"/>
    </location>
</feature>
<evidence type="ECO:0000313" key="1">
    <source>
        <dbReference type="EMBL" id="EZA47406.1"/>
    </source>
</evidence>
<dbReference type="Proteomes" id="UP000053097">
    <property type="component" value="Unassembled WGS sequence"/>
</dbReference>
<organism evidence="1 2">
    <name type="scientific">Ooceraea biroi</name>
    <name type="common">Clonal raider ant</name>
    <name type="synonym">Cerapachys biroi</name>
    <dbReference type="NCBI Taxonomy" id="2015173"/>
    <lineage>
        <taxon>Eukaryota</taxon>
        <taxon>Metazoa</taxon>
        <taxon>Ecdysozoa</taxon>
        <taxon>Arthropoda</taxon>
        <taxon>Hexapoda</taxon>
        <taxon>Insecta</taxon>
        <taxon>Pterygota</taxon>
        <taxon>Neoptera</taxon>
        <taxon>Endopterygota</taxon>
        <taxon>Hymenoptera</taxon>
        <taxon>Apocrita</taxon>
        <taxon>Aculeata</taxon>
        <taxon>Formicoidea</taxon>
        <taxon>Formicidae</taxon>
        <taxon>Dorylinae</taxon>
        <taxon>Ooceraea</taxon>
    </lineage>
</organism>
<keyword evidence="2" id="KW-1185">Reference proteome</keyword>
<accession>A0A026VV37</accession>
<gene>
    <name evidence="1" type="ORF">X777_16326</name>
</gene>